<feature type="domain" description="PA14" evidence="11">
    <location>
        <begin position="397"/>
        <end position="555"/>
    </location>
</feature>
<proteinExistence type="inferred from homology"/>
<dbReference type="InterPro" id="IPR036962">
    <property type="entry name" value="Glyco_hydro_3_N_sf"/>
</dbReference>
<evidence type="ECO:0000256" key="2">
    <source>
        <dbReference type="ARBA" id="ARBA00004987"/>
    </source>
</evidence>
<evidence type="ECO:0000259" key="11">
    <source>
        <dbReference type="PROSITE" id="PS51820"/>
    </source>
</evidence>
<dbReference type="PRINTS" id="PR00133">
    <property type="entry name" value="GLHYDRLASE3"/>
</dbReference>
<dbReference type="InterPro" id="IPR013783">
    <property type="entry name" value="Ig-like_fold"/>
</dbReference>
<dbReference type="Gene3D" id="3.20.20.300">
    <property type="entry name" value="Glycoside hydrolase, family 3, N-terminal domain"/>
    <property type="match status" value="1"/>
</dbReference>
<organism evidence="12 13">
    <name type="scientific">Fusarium torreyae</name>
    <dbReference type="NCBI Taxonomy" id="1237075"/>
    <lineage>
        <taxon>Eukaryota</taxon>
        <taxon>Fungi</taxon>
        <taxon>Dikarya</taxon>
        <taxon>Ascomycota</taxon>
        <taxon>Pezizomycotina</taxon>
        <taxon>Sordariomycetes</taxon>
        <taxon>Hypocreomycetidae</taxon>
        <taxon>Hypocreales</taxon>
        <taxon>Nectriaceae</taxon>
        <taxon>Fusarium</taxon>
    </lineage>
</organism>
<dbReference type="PANTHER" id="PTHR42715:SF27">
    <property type="entry name" value="BETA-GLUCOSIDASE-RELATED"/>
    <property type="match status" value="1"/>
</dbReference>
<keyword evidence="6" id="KW-0325">Glycoprotein</keyword>
<dbReference type="InterPro" id="IPR001764">
    <property type="entry name" value="Glyco_hydro_3_N"/>
</dbReference>
<evidence type="ECO:0000256" key="4">
    <source>
        <dbReference type="ARBA" id="ARBA00022801"/>
    </source>
</evidence>
<dbReference type="SMART" id="SM01217">
    <property type="entry name" value="Fn3_like"/>
    <property type="match status" value="1"/>
</dbReference>
<evidence type="ECO:0000256" key="8">
    <source>
        <dbReference type="ARBA" id="ARBA00023295"/>
    </source>
</evidence>
<dbReference type="SUPFAM" id="SSF51445">
    <property type="entry name" value="(Trans)glycosidases"/>
    <property type="match status" value="1"/>
</dbReference>
<gene>
    <name evidence="12" type="primary">BGL1_1</name>
    <name evidence="12" type="ORF">NW762_008937</name>
</gene>
<sequence>MASINVEKILAQLTDREKVSLLAGIDFWHTKPLRDHGVPSLRLSDGPNGVRGTRFFNSVPAACFLCGTALGATFDKDLIYQAGLLMAGEAKAKGAHVILGPTINMQRSPLGGRGFESYSEDPTFAGMLAAALINGIQEKGIAAAVKHFVCNDQEHERNRVNSIITERALRELYLLPFQIAIRDSKPKCIMTSYNKVNGTHVAEDNYLLNEVLRQEWGWEGLIMSDWFGTYSTSESLNAGLDLEMPGPSKWRGEAALLAHSTHKLGPDTLDDRVRAVLTLVKQCQASGVPENGAEETRDTPETASLLRKLAADSIVLLKNENNLLPLSKNERTLVIGPNARTAVYCGGGSAALRPYHAISPWDGICNKIGDEATFTIGAHSHRELPDMARILRPSRDADRNGVTFSAYNEPPASAERTALDVLEFETANMMFMDYNNPALNELWYADIEGYLVADQDGEFELGLCVYGSAQVFIDGELVIDVTENQRQGSAFLGCGTAEERCTRRLRKDQVYHVKLSFASAPTSKLKPQGVVFGGGAVKLGGIWKIDPHQEVAQAVELAKDFNQVVLFLGLNQDWEGEGFDRESMKLPSNLDQLAESLLQANPNTVIVMQSGTPVEMPWANQAQGLLHAWYGGNETGDAIADVVFGDVNPSGKLSLSFPIRNQDNPAYLNFRSEAGRVLYGEDVYMGYRWYDALEKPVAFPFGFGLSYTTFVMSNLSLSQTESVLSVEVTVKNTGDKDGAQVVQAYIAAHIPSINRPVKELKDFAKLFVKAGQSQQVKMSLPIKYACSFFDERKNQWLCQQGRYTLYVADSSSFQPGQVPSVEFEVGETFWWSGV</sequence>
<protein>
    <recommendedName>
        <fullName evidence="10">beta-glucosidase</fullName>
        <ecNumber evidence="10">3.2.1.21</ecNumber>
    </recommendedName>
</protein>
<dbReference type="InterPro" id="IPR050288">
    <property type="entry name" value="Cellulose_deg_GH3"/>
</dbReference>
<dbReference type="EMBL" id="JAOQAZ010000018">
    <property type="protein sequence ID" value="KAJ4256841.1"/>
    <property type="molecule type" value="Genomic_DNA"/>
</dbReference>
<dbReference type="FunFam" id="3.20.20.300:FF:000006">
    <property type="entry name" value="Beta-glucosidase H"/>
    <property type="match status" value="1"/>
</dbReference>
<dbReference type="Pfam" id="PF01915">
    <property type="entry name" value="Glyco_hydro_3_C"/>
    <property type="match status" value="1"/>
</dbReference>
<dbReference type="InterPro" id="IPR011658">
    <property type="entry name" value="PA14_dom"/>
</dbReference>
<dbReference type="Proteomes" id="UP001152049">
    <property type="component" value="Unassembled WGS sequence"/>
</dbReference>
<dbReference type="InterPro" id="IPR036881">
    <property type="entry name" value="Glyco_hydro_3_C_sf"/>
</dbReference>
<dbReference type="Pfam" id="PF00933">
    <property type="entry name" value="Glyco_hydro_3"/>
    <property type="match status" value="1"/>
</dbReference>
<evidence type="ECO:0000256" key="3">
    <source>
        <dbReference type="ARBA" id="ARBA00005336"/>
    </source>
</evidence>
<dbReference type="GO" id="GO:0030245">
    <property type="term" value="P:cellulose catabolic process"/>
    <property type="evidence" value="ECO:0007669"/>
    <property type="project" value="UniProtKB-KW"/>
</dbReference>
<dbReference type="Pfam" id="PF07691">
    <property type="entry name" value="PA14"/>
    <property type="match status" value="1"/>
</dbReference>
<comment type="catalytic activity">
    <reaction evidence="1 10">
        <text>Hydrolysis of terminal, non-reducing beta-D-glucosyl residues with release of beta-D-glucose.</text>
        <dbReference type="EC" id="3.2.1.21"/>
    </reaction>
</comment>
<evidence type="ECO:0000256" key="5">
    <source>
        <dbReference type="ARBA" id="ARBA00023001"/>
    </source>
</evidence>
<reference evidence="12" key="1">
    <citation type="submission" date="2022-09" db="EMBL/GenBank/DDBJ databases">
        <title>Fusarium specimens isolated from Avocado Roots.</title>
        <authorList>
            <person name="Stajich J."/>
            <person name="Roper C."/>
            <person name="Heimlech-Rivalta G."/>
        </authorList>
    </citation>
    <scope>NUCLEOTIDE SEQUENCE</scope>
    <source>
        <strain evidence="12">CF00136</strain>
    </source>
</reference>
<comment type="similarity">
    <text evidence="3 10">Belongs to the glycosyl hydrolase 3 family.</text>
</comment>
<keyword evidence="9 10" id="KW-0624">Polysaccharide degradation</keyword>
<keyword evidence="4 10" id="KW-0378">Hydrolase</keyword>
<evidence type="ECO:0000256" key="7">
    <source>
        <dbReference type="ARBA" id="ARBA00023277"/>
    </source>
</evidence>
<dbReference type="InterPro" id="IPR002772">
    <property type="entry name" value="Glyco_hydro_3_C"/>
</dbReference>
<dbReference type="SUPFAM" id="SSF52279">
    <property type="entry name" value="Beta-D-glucan exohydrolase, C-terminal domain"/>
    <property type="match status" value="1"/>
</dbReference>
<evidence type="ECO:0000256" key="1">
    <source>
        <dbReference type="ARBA" id="ARBA00000448"/>
    </source>
</evidence>
<dbReference type="InterPro" id="IPR019800">
    <property type="entry name" value="Glyco_hydro_3_AS"/>
</dbReference>
<dbReference type="InterPro" id="IPR017853">
    <property type="entry name" value="GH"/>
</dbReference>
<dbReference type="InterPro" id="IPR026891">
    <property type="entry name" value="Fn3-like"/>
</dbReference>
<keyword evidence="7 10" id="KW-0119">Carbohydrate metabolism</keyword>
<dbReference type="EC" id="3.2.1.21" evidence="10"/>
<dbReference type="Gene3D" id="2.60.40.10">
    <property type="entry name" value="Immunoglobulins"/>
    <property type="match status" value="1"/>
</dbReference>
<keyword evidence="8 10" id="KW-0326">Glycosidase</keyword>
<accession>A0A9W8RY15</accession>
<dbReference type="Gene3D" id="2.60.120.260">
    <property type="entry name" value="Galactose-binding domain-like"/>
    <property type="match status" value="1"/>
</dbReference>
<comment type="pathway">
    <text evidence="2 10">Glycan metabolism; cellulose degradation.</text>
</comment>
<name>A0A9W8RY15_9HYPO</name>
<dbReference type="PROSITE" id="PS51820">
    <property type="entry name" value="PA14"/>
    <property type="match status" value="1"/>
</dbReference>
<dbReference type="Gene3D" id="3.40.50.1700">
    <property type="entry name" value="Glycoside hydrolase family 3 C-terminal domain"/>
    <property type="match status" value="1"/>
</dbReference>
<evidence type="ECO:0000256" key="9">
    <source>
        <dbReference type="ARBA" id="ARBA00023326"/>
    </source>
</evidence>
<dbReference type="InterPro" id="IPR037524">
    <property type="entry name" value="PA14/GLEYA"/>
</dbReference>
<dbReference type="OrthoDB" id="47059at2759"/>
<evidence type="ECO:0000256" key="6">
    <source>
        <dbReference type="ARBA" id="ARBA00023180"/>
    </source>
</evidence>
<dbReference type="Pfam" id="PF14310">
    <property type="entry name" value="Fn3-like"/>
    <property type="match status" value="1"/>
</dbReference>
<dbReference type="FunFam" id="2.60.40.10:FF:000495">
    <property type="entry name" value="Periplasmic beta-glucosidase"/>
    <property type="match status" value="1"/>
</dbReference>
<evidence type="ECO:0000313" key="13">
    <source>
        <dbReference type="Proteomes" id="UP001152049"/>
    </source>
</evidence>
<dbReference type="PANTHER" id="PTHR42715">
    <property type="entry name" value="BETA-GLUCOSIDASE"/>
    <property type="match status" value="1"/>
</dbReference>
<evidence type="ECO:0000256" key="10">
    <source>
        <dbReference type="RuleBase" id="RU361161"/>
    </source>
</evidence>
<dbReference type="PROSITE" id="PS00775">
    <property type="entry name" value="GLYCOSYL_HYDROL_F3"/>
    <property type="match status" value="1"/>
</dbReference>
<dbReference type="SMART" id="SM00758">
    <property type="entry name" value="PA14"/>
    <property type="match status" value="1"/>
</dbReference>
<keyword evidence="5" id="KW-0136">Cellulose degradation</keyword>
<dbReference type="AlphaFoldDB" id="A0A9W8RY15"/>
<keyword evidence="13" id="KW-1185">Reference proteome</keyword>
<evidence type="ECO:0000313" key="12">
    <source>
        <dbReference type="EMBL" id="KAJ4256841.1"/>
    </source>
</evidence>
<comment type="caution">
    <text evidence="12">The sequence shown here is derived from an EMBL/GenBank/DDBJ whole genome shotgun (WGS) entry which is preliminary data.</text>
</comment>
<dbReference type="GO" id="GO:0008422">
    <property type="term" value="F:beta-glucosidase activity"/>
    <property type="evidence" value="ECO:0007669"/>
    <property type="project" value="UniProtKB-EC"/>
</dbReference>